<keyword evidence="2" id="KW-1185">Reference proteome</keyword>
<reference evidence="1" key="1">
    <citation type="submission" date="2021-02" db="EMBL/GenBank/DDBJ databases">
        <authorList>
            <person name="Nowell W R."/>
        </authorList>
    </citation>
    <scope>NUCLEOTIDE SEQUENCE</scope>
    <source>
        <strain evidence="1">Ploen Becks lab</strain>
    </source>
</reference>
<protein>
    <submittedName>
        <fullName evidence="1">Uncharacterized protein</fullName>
    </submittedName>
</protein>
<dbReference type="AlphaFoldDB" id="A0A813Q7W2"/>
<comment type="caution">
    <text evidence="1">The sequence shown here is derived from an EMBL/GenBank/DDBJ whole genome shotgun (WGS) entry which is preliminary data.</text>
</comment>
<dbReference type="Proteomes" id="UP000663879">
    <property type="component" value="Unassembled WGS sequence"/>
</dbReference>
<evidence type="ECO:0000313" key="2">
    <source>
        <dbReference type="Proteomes" id="UP000663879"/>
    </source>
</evidence>
<name>A0A813Q7W2_9BILA</name>
<accession>A0A813Q7W2</accession>
<proteinExistence type="predicted"/>
<dbReference type="EMBL" id="CAJNOC010000452">
    <property type="protein sequence ID" value="CAF0763210.1"/>
    <property type="molecule type" value="Genomic_DNA"/>
</dbReference>
<organism evidence="1 2">
    <name type="scientific">Brachionus calyciflorus</name>
    <dbReference type="NCBI Taxonomy" id="104777"/>
    <lineage>
        <taxon>Eukaryota</taxon>
        <taxon>Metazoa</taxon>
        <taxon>Spiralia</taxon>
        <taxon>Gnathifera</taxon>
        <taxon>Rotifera</taxon>
        <taxon>Eurotatoria</taxon>
        <taxon>Monogononta</taxon>
        <taxon>Pseudotrocha</taxon>
        <taxon>Ploima</taxon>
        <taxon>Brachionidae</taxon>
        <taxon>Brachionus</taxon>
    </lineage>
</organism>
<sequence length="187" mass="22075">MELKNSIIQVKNSLIKIKYDNLHQISSGIEEDLLKKNRVDILKRGQKLFNEFYQLGIEARKENLENFKDVQVSELKTLIKEVVQLIVDDKDWILAFICCYLDFSLEFSEFESVGKDVLEIRSGYQFIFDLFKECDDIEPALKTLNDEIRNDFDKKLKCSKECETLVIDKNDIPNNIPKSHSWWFLNQ</sequence>
<gene>
    <name evidence="1" type="ORF">OXX778_LOCUS4545</name>
</gene>
<dbReference type="OrthoDB" id="10131715at2759"/>
<evidence type="ECO:0000313" key="1">
    <source>
        <dbReference type="EMBL" id="CAF0763210.1"/>
    </source>
</evidence>